<protein>
    <submittedName>
        <fullName evidence="2">Uncharacterized protein</fullName>
    </submittedName>
</protein>
<proteinExistence type="predicted"/>
<name>A0A5K0U928_9VIRU</name>
<evidence type="ECO:0000313" key="2">
    <source>
        <dbReference type="EMBL" id="VBB18295.1"/>
    </source>
</evidence>
<feature type="compositionally biased region" description="Polar residues" evidence="1">
    <location>
        <begin position="406"/>
        <end position="419"/>
    </location>
</feature>
<organism evidence="2 3">
    <name type="scientific">Yasminevirus sp. GU-2018</name>
    <dbReference type="NCBI Taxonomy" id="2420051"/>
    <lineage>
        <taxon>Viruses</taxon>
        <taxon>Varidnaviria</taxon>
        <taxon>Bamfordvirae</taxon>
        <taxon>Nucleocytoviricota</taxon>
        <taxon>Megaviricetes</taxon>
        <taxon>Imitervirales</taxon>
        <taxon>Mimiviridae</taxon>
        <taxon>Klosneuvirinae</taxon>
        <taxon>Yasminevirus</taxon>
        <taxon>Yasminevirus saudimassiliense</taxon>
    </lineage>
</organism>
<dbReference type="Proteomes" id="UP000594342">
    <property type="component" value="Unassembled WGS sequence"/>
</dbReference>
<evidence type="ECO:0000256" key="1">
    <source>
        <dbReference type="SAM" id="MobiDB-lite"/>
    </source>
</evidence>
<comment type="caution">
    <text evidence="2">The sequence shown here is derived from an EMBL/GenBank/DDBJ whole genome shotgun (WGS) entry which is preliminary data.</text>
</comment>
<feature type="region of interest" description="Disordered" evidence="1">
    <location>
        <begin position="379"/>
        <end position="428"/>
    </location>
</feature>
<accession>A0A5K0U928</accession>
<sequence>MSADNRETIIQIQRFTASSISMLNLLRTACLRMNDAELSERVVKGKARFMTSSQSFIDQLKDPETDFDYTRFIRKAFGTLKTTTHCEMLVNRDGKLFEARDEDGKIMTILPGLDLKVGYNFLDEKETVVFWQYMFLFSSAVFRLIKASNESAFEKKYVHVANAMTSMEAEIAKTGIMFNNQIFNPFIGVGDDKTGYSVNEMFTGGELPKQQNVSIESVLSMLGVDKMFDEQKLQDELKNFNEQHATEATDRIVGLLGASNNPEVREVCNVLIKDIVSNFKQNGINNVGDTLMKVAENAKKTIDAKKMQQTAESMKYFMANSQETMKDMKDANGNPIGQQLMNSMAVPLSMMNLMSKQHTAPQPSQNDENNVTVDTHDDARDNIQENDEEDTRSRASTRSVRVKSKNTQSTTDSQSNRSQKGGRKEQRD</sequence>
<dbReference type="EMBL" id="UPSH01000001">
    <property type="protein sequence ID" value="VBB18295.1"/>
    <property type="molecule type" value="Genomic_DNA"/>
</dbReference>
<gene>
    <name evidence="2" type="ORF">YASMINEVIRUS_758</name>
</gene>
<keyword evidence="3" id="KW-1185">Reference proteome</keyword>
<reference evidence="2 3" key="1">
    <citation type="submission" date="2018-10" db="EMBL/GenBank/DDBJ databases">
        <authorList>
            <consortium name="IHU Genomes"/>
        </authorList>
    </citation>
    <scope>NUCLEOTIDE SEQUENCE [LARGE SCALE GENOMIC DNA]</scope>
    <source>
        <strain evidence="2 3">A1</strain>
    </source>
</reference>
<evidence type="ECO:0000313" key="3">
    <source>
        <dbReference type="Proteomes" id="UP000594342"/>
    </source>
</evidence>